<protein>
    <submittedName>
        <fullName evidence="2">Uncharacterized protein</fullName>
    </submittedName>
</protein>
<feature type="region of interest" description="Disordered" evidence="1">
    <location>
        <begin position="61"/>
        <end position="89"/>
    </location>
</feature>
<evidence type="ECO:0000256" key="1">
    <source>
        <dbReference type="SAM" id="MobiDB-lite"/>
    </source>
</evidence>
<sequence length="165" mass="18502">MKLPGFKHFLQPTTCDELVQAAQVGPIVVINCQEDHCNALLVMPGCGYVTHIALPDFTGAKAQRTQSEMEKSVRSRKSSERRVRRRPVQEEDMELENVLADLWYNVVKPVLDFIGYTNDADATTHNMPHIKWCPTGAISFLPLHAAGDYTNSTKTRFNRERSGAG</sequence>
<accession>A0A0B7FF83</accession>
<evidence type="ECO:0000313" key="3">
    <source>
        <dbReference type="Proteomes" id="UP000059188"/>
    </source>
</evidence>
<organism evidence="2 3">
    <name type="scientific">Thanatephorus cucumeris (strain AG1-IB / isolate 7/3/14)</name>
    <name type="common">Lettuce bottom rot fungus</name>
    <name type="synonym">Rhizoctonia solani</name>
    <dbReference type="NCBI Taxonomy" id="1108050"/>
    <lineage>
        <taxon>Eukaryota</taxon>
        <taxon>Fungi</taxon>
        <taxon>Dikarya</taxon>
        <taxon>Basidiomycota</taxon>
        <taxon>Agaricomycotina</taxon>
        <taxon>Agaricomycetes</taxon>
        <taxon>Cantharellales</taxon>
        <taxon>Ceratobasidiaceae</taxon>
        <taxon>Rhizoctonia</taxon>
        <taxon>Rhizoctonia solani AG-1</taxon>
    </lineage>
</organism>
<dbReference type="OrthoDB" id="10483739at2759"/>
<evidence type="ECO:0000313" key="2">
    <source>
        <dbReference type="EMBL" id="CEL54872.1"/>
    </source>
</evidence>
<dbReference type="STRING" id="1108050.A0A0B7FF83"/>
<reference evidence="2 3" key="1">
    <citation type="submission" date="2014-11" db="EMBL/GenBank/DDBJ databases">
        <authorList>
            <person name="Wibberg Daniel"/>
        </authorList>
    </citation>
    <scope>NUCLEOTIDE SEQUENCE [LARGE SCALE GENOMIC DNA]</scope>
    <source>
        <strain evidence="2">Rhizoctonia solani AG1-IB 7/3/14</strain>
    </source>
</reference>
<dbReference type="EMBL" id="LN679118">
    <property type="protein sequence ID" value="CEL54872.1"/>
    <property type="molecule type" value="Genomic_DNA"/>
</dbReference>
<feature type="compositionally biased region" description="Basic and acidic residues" evidence="1">
    <location>
        <begin position="67"/>
        <end position="81"/>
    </location>
</feature>
<keyword evidence="3" id="KW-1185">Reference proteome</keyword>
<proteinExistence type="predicted"/>
<gene>
    <name evidence="2" type="ORF">RSOLAG1IB_07364</name>
</gene>
<name>A0A0B7FF83_THACB</name>
<dbReference type="Proteomes" id="UP000059188">
    <property type="component" value="Unassembled WGS sequence"/>
</dbReference>
<dbReference type="AlphaFoldDB" id="A0A0B7FF83"/>